<protein>
    <submittedName>
        <fullName evidence="2">PadR family transcriptional regulator</fullName>
    </submittedName>
</protein>
<dbReference type="OrthoDB" id="982587at2"/>
<dbReference type="PANTHER" id="PTHR33169:SF14">
    <property type="entry name" value="TRANSCRIPTIONAL REGULATOR RV3488"/>
    <property type="match status" value="1"/>
</dbReference>
<proteinExistence type="predicted"/>
<dbReference type="InterPro" id="IPR036390">
    <property type="entry name" value="WH_DNA-bd_sf"/>
</dbReference>
<sequence length="109" mass="12294">MSEHSLGEFEELVLLLVAANNKEAYGVLILENLEEKLGKKVNVSAVHVALKRMENKGFVESSYGGITNERGGRRKKYYSITSIGKKVLDQQYEVRTSIYQQIPKISFGQ</sequence>
<dbReference type="SUPFAM" id="SSF46785">
    <property type="entry name" value="Winged helix' DNA-binding domain"/>
    <property type="match status" value="1"/>
</dbReference>
<dbReference type="STRING" id="279360.MB14_12995"/>
<keyword evidence="3" id="KW-1185">Reference proteome</keyword>
<gene>
    <name evidence="2" type="ORF">MB14_12995</name>
</gene>
<comment type="caution">
    <text evidence="2">The sequence shown here is derived from an EMBL/GenBank/DDBJ whole genome shotgun (WGS) entry which is preliminary data.</text>
</comment>
<evidence type="ECO:0000259" key="1">
    <source>
        <dbReference type="Pfam" id="PF03551"/>
    </source>
</evidence>
<name>A0A150XS08_ROSEK</name>
<feature type="domain" description="Transcription regulator PadR N-terminal" evidence="1">
    <location>
        <begin position="15"/>
        <end position="89"/>
    </location>
</feature>
<reference evidence="2" key="1">
    <citation type="submission" date="2016-01" db="EMBL/GenBank/DDBJ databases">
        <title>Genome sequencing of Roseivirga ehrenbergii KMM 6017.</title>
        <authorList>
            <person name="Selvaratnam C."/>
            <person name="Thevarajoo S."/>
            <person name="Goh K.M."/>
            <person name="Ee R."/>
            <person name="Chan K.-G."/>
            <person name="Chong C.S."/>
        </authorList>
    </citation>
    <scope>NUCLEOTIDE SEQUENCE [LARGE SCALE GENOMIC DNA]</scope>
    <source>
        <strain evidence="2">KMM 6017</strain>
    </source>
</reference>
<evidence type="ECO:0000313" key="2">
    <source>
        <dbReference type="EMBL" id="KYG81503.1"/>
    </source>
</evidence>
<organism evidence="2 3">
    <name type="scientific">Roseivirga ehrenbergii (strain DSM 102268 / JCM 13514 / KCTC 12282 / NCIMB 14502 / KMM 6017)</name>
    <dbReference type="NCBI Taxonomy" id="279360"/>
    <lineage>
        <taxon>Bacteria</taxon>
        <taxon>Pseudomonadati</taxon>
        <taxon>Bacteroidota</taxon>
        <taxon>Cytophagia</taxon>
        <taxon>Cytophagales</taxon>
        <taxon>Roseivirgaceae</taxon>
        <taxon>Roseivirga</taxon>
    </lineage>
</organism>
<dbReference type="AlphaFoldDB" id="A0A150XS08"/>
<accession>A0A150XS08</accession>
<dbReference type="Proteomes" id="UP000075583">
    <property type="component" value="Unassembled WGS sequence"/>
</dbReference>
<dbReference type="InterPro" id="IPR036388">
    <property type="entry name" value="WH-like_DNA-bd_sf"/>
</dbReference>
<dbReference type="Pfam" id="PF03551">
    <property type="entry name" value="PadR"/>
    <property type="match status" value="1"/>
</dbReference>
<dbReference type="RefSeq" id="WP_062588496.1">
    <property type="nucleotide sequence ID" value="NZ_LQZQ01000002.1"/>
</dbReference>
<dbReference type="PANTHER" id="PTHR33169">
    <property type="entry name" value="PADR-FAMILY TRANSCRIPTIONAL REGULATOR"/>
    <property type="match status" value="1"/>
</dbReference>
<dbReference type="InterPro" id="IPR005149">
    <property type="entry name" value="Tscrpt_reg_PadR_N"/>
</dbReference>
<dbReference type="Gene3D" id="1.10.10.10">
    <property type="entry name" value="Winged helix-like DNA-binding domain superfamily/Winged helix DNA-binding domain"/>
    <property type="match status" value="1"/>
</dbReference>
<dbReference type="InterPro" id="IPR052509">
    <property type="entry name" value="Metal_resp_DNA-bind_regulator"/>
</dbReference>
<dbReference type="EMBL" id="LQZQ01000002">
    <property type="protein sequence ID" value="KYG81503.1"/>
    <property type="molecule type" value="Genomic_DNA"/>
</dbReference>
<evidence type="ECO:0000313" key="3">
    <source>
        <dbReference type="Proteomes" id="UP000075583"/>
    </source>
</evidence>